<keyword evidence="2" id="KW-1185">Reference proteome</keyword>
<accession>A0A8H6E8B7</accession>
<evidence type="ECO:0000313" key="2">
    <source>
        <dbReference type="Proteomes" id="UP000541154"/>
    </source>
</evidence>
<reference evidence="1 2" key="1">
    <citation type="submission" date="2019-04" db="EMBL/GenBank/DDBJ databases">
        <title>Aspergillus burnettii sp. nov., novel species from soil in southeast Queensland.</title>
        <authorList>
            <person name="Gilchrist C.L.M."/>
            <person name="Pitt J.I."/>
            <person name="Lange L."/>
            <person name="Lacey H.J."/>
            <person name="Vuong D."/>
            <person name="Midgley D.J."/>
            <person name="Greenfield P."/>
            <person name="Bradbury M."/>
            <person name="Lacey E."/>
            <person name="Busk P.K."/>
            <person name="Pilgaard B."/>
            <person name="Chooi Y.H."/>
            <person name="Piggott A.M."/>
        </authorList>
    </citation>
    <scope>NUCLEOTIDE SEQUENCE [LARGE SCALE GENOMIC DNA]</scope>
    <source>
        <strain evidence="1 2">FRR 5400</strain>
    </source>
</reference>
<dbReference type="Proteomes" id="UP000541154">
    <property type="component" value="Unassembled WGS sequence"/>
</dbReference>
<sequence length="56" mass="6359">MPFKTVQVLEYSVDRIIVDSVDHDLYDEAGIEPLFDERTAADDFSLHAISLGKYRG</sequence>
<dbReference type="AlphaFoldDB" id="A0A8H6E8B7"/>
<comment type="caution">
    <text evidence="1">The sequence shown here is derived from an EMBL/GenBank/DDBJ whole genome shotgun (WGS) entry which is preliminary data.</text>
</comment>
<organism evidence="1 2">
    <name type="scientific">Petromyces alliaceus</name>
    <name type="common">Aspergillus alliaceus</name>
    <dbReference type="NCBI Taxonomy" id="209559"/>
    <lineage>
        <taxon>Eukaryota</taxon>
        <taxon>Fungi</taxon>
        <taxon>Dikarya</taxon>
        <taxon>Ascomycota</taxon>
        <taxon>Pezizomycotina</taxon>
        <taxon>Eurotiomycetes</taxon>
        <taxon>Eurotiomycetidae</taxon>
        <taxon>Eurotiales</taxon>
        <taxon>Aspergillaceae</taxon>
        <taxon>Aspergillus</taxon>
        <taxon>Aspergillus subgen. Circumdati</taxon>
    </lineage>
</organism>
<name>A0A8H6E8B7_PETAA</name>
<evidence type="ECO:0000313" key="1">
    <source>
        <dbReference type="EMBL" id="KAF5863249.1"/>
    </source>
</evidence>
<proteinExistence type="predicted"/>
<dbReference type="EMBL" id="SPNV01000055">
    <property type="protein sequence ID" value="KAF5863249.1"/>
    <property type="molecule type" value="Genomic_DNA"/>
</dbReference>
<protein>
    <submittedName>
        <fullName evidence="1">Uncharacterized protein</fullName>
    </submittedName>
</protein>
<gene>
    <name evidence="1" type="ORF">ETB97_010371</name>
</gene>